<dbReference type="GO" id="GO:0052717">
    <property type="term" value="F:tRNA-specific adenosine-34 deaminase activity"/>
    <property type="evidence" value="ECO:0007669"/>
    <property type="project" value="TreeGrafter"/>
</dbReference>
<evidence type="ECO:0000313" key="3">
    <source>
        <dbReference type="EnsemblMetazoa" id="GBRI044289-PA"/>
    </source>
</evidence>
<evidence type="ECO:0000256" key="1">
    <source>
        <dbReference type="ARBA" id="ARBA00022694"/>
    </source>
</evidence>
<name>A0A1A9X4T2_9MUSC</name>
<organism evidence="3 4">
    <name type="scientific">Glossina brevipalpis</name>
    <dbReference type="NCBI Taxonomy" id="37001"/>
    <lineage>
        <taxon>Eukaryota</taxon>
        <taxon>Metazoa</taxon>
        <taxon>Ecdysozoa</taxon>
        <taxon>Arthropoda</taxon>
        <taxon>Hexapoda</taxon>
        <taxon>Insecta</taxon>
        <taxon>Pterygota</taxon>
        <taxon>Neoptera</taxon>
        <taxon>Endopterygota</taxon>
        <taxon>Diptera</taxon>
        <taxon>Brachycera</taxon>
        <taxon>Muscomorpha</taxon>
        <taxon>Hippoboscoidea</taxon>
        <taxon>Glossinidae</taxon>
        <taxon>Glossina</taxon>
    </lineage>
</organism>
<dbReference type="VEuPathDB" id="VectorBase:GBRI044289"/>
<reference evidence="3" key="2">
    <citation type="submission" date="2020-05" db="UniProtKB">
        <authorList>
            <consortium name="EnsemblMetazoa"/>
        </authorList>
    </citation>
    <scope>IDENTIFICATION</scope>
    <source>
        <strain evidence="3">IAEA</strain>
    </source>
</reference>
<dbReference type="SUPFAM" id="SSF53927">
    <property type="entry name" value="Cytidine deaminase-like"/>
    <property type="match status" value="1"/>
</dbReference>
<protein>
    <submittedName>
        <fullName evidence="3">Uncharacterized protein</fullName>
    </submittedName>
</protein>
<proteinExistence type="inferred from homology"/>
<sequence>MEEEPVQKRLKLDTNLSLKAMLDDEYINDIPLVDVYVVRINDKKLISIILQKLSILLPLNDLQHLKRVNQNRIIISKAEHFKQHKEVLEAIKDLIPTSGEIVEVPALAPRLRWQYEIANNKWPCKFHPDKYLEQRYEGTNFNSKEREFHLKIASLIKKLLKGRDQCVAVCIDPRFDSIVAVATSYKDLNPIMHAPMVLIDYVAQSQESGAWKGKYFKEGNFPADNLNLKSCLLGIPKYIVEFLTNTEEFCNLKVGAERPRKKNNLDNLINGFSDNLAKYGPYLCTGYDVYLSQEPCLMCSMALVHSRVKRIFFLWDSKSNGSLKSHFKLQQVRDLNHHYEVYQFVTEP</sequence>
<dbReference type="AlphaFoldDB" id="A0A1A9X4T2"/>
<dbReference type="GO" id="GO:0005634">
    <property type="term" value="C:nucleus"/>
    <property type="evidence" value="ECO:0007669"/>
    <property type="project" value="TreeGrafter"/>
</dbReference>
<evidence type="ECO:0000313" key="4">
    <source>
        <dbReference type="Proteomes" id="UP000091820"/>
    </source>
</evidence>
<dbReference type="PANTHER" id="PTHR11079">
    <property type="entry name" value="CYTOSINE DEAMINASE FAMILY MEMBER"/>
    <property type="match status" value="1"/>
</dbReference>
<accession>A0A1A9X4T2</accession>
<dbReference type="PANTHER" id="PTHR11079:SF156">
    <property type="entry name" value="INACTIVE TRNA-SPECIFIC ADENOSINE DEAMINASE-LIKE PROTEIN 3-RELATED"/>
    <property type="match status" value="1"/>
</dbReference>
<dbReference type="EnsemblMetazoa" id="GBRI044289-RA">
    <property type="protein sequence ID" value="GBRI044289-PA"/>
    <property type="gene ID" value="GBRI044289"/>
</dbReference>
<dbReference type="Gene3D" id="3.40.140.10">
    <property type="entry name" value="Cytidine Deaminase, domain 2"/>
    <property type="match status" value="1"/>
</dbReference>
<dbReference type="GO" id="GO:0002100">
    <property type="term" value="P:tRNA wobble adenosine to inosine editing"/>
    <property type="evidence" value="ECO:0007669"/>
    <property type="project" value="InterPro"/>
</dbReference>
<keyword evidence="1" id="KW-0819">tRNA processing</keyword>
<dbReference type="STRING" id="37001.A0A1A9X4T2"/>
<evidence type="ECO:0000256" key="2">
    <source>
        <dbReference type="ARBA" id="ARBA00038160"/>
    </source>
</evidence>
<dbReference type="GO" id="GO:0005737">
    <property type="term" value="C:cytoplasm"/>
    <property type="evidence" value="ECO:0007669"/>
    <property type="project" value="TreeGrafter"/>
</dbReference>
<keyword evidence="4" id="KW-1185">Reference proteome</keyword>
<dbReference type="GO" id="GO:0046872">
    <property type="term" value="F:metal ion binding"/>
    <property type="evidence" value="ECO:0007669"/>
    <property type="project" value="UniProtKB-KW"/>
</dbReference>
<reference evidence="4" key="1">
    <citation type="submission" date="2014-03" db="EMBL/GenBank/DDBJ databases">
        <authorList>
            <person name="Aksoy S."/>
            <person name="Warren W."/>
            <person name="Wilson R.K."/>
        </authorList>
    </citation>
    <scope>NUCLEOTIDE SEQUENCE [LARGE SCALE GENOMIC DNA]</scope>
    <source>
        <strain evidence="4">IAEA</strain>
    </source>
</reference>
<dbReference type="Proteomes" id="UP000091820">
    <property type="component" value="Unassembled WGS sequence"/>
</dbReference>
<comment type="similarity">
    <text evidence="2">Belongs to the cytidine and deoxycytidylate deaminase family. ADAT3 subfamily.</text>
</comment>
<dbReference type="InterPro" id="IPR016193">
    <property type="entry name" value="Cytidine_deaminase-like"/>
</dbReference>